<evidence type="ECO:0000256" key="1">
    <source>
        <dbReference type="SAM" id="SignalP"/>
    </source>
</evidence>
<feature type="chain" id="PRO_5004655953" evidence="1">
    <location>
        <begin position="22"/>
        <end position="128"/>
    </location>
</feature>
<feature type="signal peptide" evidence="1">
    <location>
        <begin position="1"/>
        <end position="21"/>
    </location>
</feature>
<protein>
    <submittedName>
        <fullName evidence="2">Uncharacterized protein</fullName>
    </submittedName>
</protein>
<evidence type="ECO:0000313" key="3">
    <source>
        <dbReference type="Proteomes" id="UP000030742"/>
    </source>
</evidence>
<reference evidence="2 3" key="1">
    <citation type="journal article" date="2013" name="Genome Biol.">
        <title>Draft genome of the mountain pine beetle, Dendroctonus ponderosae Hopkins, a major forest pest.</title>
        <authorList>
            <person name="Keeling C.I."/>
            <person name="Yuen M.M."/>
            <person name="Liao N.Y."/>
            <person name="Docking T.R."/>
            <person name="Chan S.K."/>
            <person name="Taylor G.A."/>
            <person name="Palmquist D.L."/>
            <person name="Jackman S.D."/>
            <person name="Nguyen A."/>
            <person name="Li M."/>
            <person name="Henderson H."/>
            <person name="Janes J.K."/>
            <person name="Zhao Y."/>
            <person name="Pandoh P."/>
            <person name="Moore R."/>
            <person name="Sperling F.A."/>
            <person name="Huber D.P."/>
            <person name="Birol I."/>
            <person name="Jones S.J."/>
            <person name="Bohlmann J."/>
        </authorList>
    </citation>
    <scope>NUCLEOTIDE SEQUENCE</scope>
</reference>
<organism evidence="2 3">
    <name type="scientific">Dendroctonus ponderosae</name>
    <name type="common">Mountain pine beetle</name>
    <dbReference type="NCBI Taxonomy" id="77166"/>
    <lineage>
        <taxon>Eukaryota</taxon>
        <taxon>Metazoa</taxon>
        <taxon>Ecdysozoa</taxon>
        <taxon>Arthropoda</taxon>
        <taxon>Hexapoda</taxon>
        <taxon>Insecta</taxon>
        <taxon>Pterygota</taxon>
        <taxon>Neoptera</taxon>
        <taxon>Endopterygota</taxon>
        <taxon>Coleoptera</taxon>
        <taxon>Polyphaga</taxon>
        <taxon>Cucujiformia</taxon>
        <taxon>Curculionidae</taxon>
        <taxon>Scolytinae</taxon>
        <taxon>Dendroctonus</taxon>
    </lineage>
</organism>
<dbReference type="OrthoDB" id="6479173at2759"/>
<dbReference type="AlphaFoldDB" id="U4U5X5"/>
<gene>
    <name evidence="2" type="ORF">D910_05853</name>
</gene>
<dbReference type="Proteomes" id="UP000030742">
    <property type="component" value="Unassembled WGS sequence"/>
</dbReference>
<proteinExistence type="predicted"/>
<evidence type="ECO:0000313" key="2">
    <source>
        <dbReference type="EMBL" id="ERL88467.1"/>
    </source>
</evidence>
<keyword evidence="1" id="KW-0732">Signal</keyword>
<name>U4U5X5_DENPD</name>
<accession>U4U5X5</accession>
<dbReference type="EMBL" id="KB632064">
    <property type="protein sequence ID" value="ERL88467.1"/>
    <property type="molecule type" value="Genomic_DNA"/>
</dbReference>
<sequence length="128" mass="14463">MKVGKRFAAEILLGVKLEVAAFTFCKACCKNNENMSIQQGAFAAKKVRSNMEKRERQYSNDGKLEASHYNSKYMNSIWGMYNRFSVHNLKKVMDRNIQSQSNVGQAVKGLAASTNLSVSAERLSYQHM</sequence>